<sequence>MSLQLELLDMSVFQMGSEDERRIFGEKFLKSLKDHGFAKIINHPIPKDKIRNIFQQARSFFSLPLEIKKGVADDPNTAFQRGWSHVGAEKTWGLHGERLGFGDQNSSDSKENFDHGAPDDTQFPNRWPSDKILPGYRQKLEEFYNDSALASKTLLEVLATALNIPSSSFTSRVALNQSSTMRFNHFPEVPLKHFEQGEICRIWPHFDFGTLTLVFRESLGGLEIEDRKIPGSFVPIPCESSDEMLVTVGETLERWTNKELPAGLHRVTKPHRDEEIVNGLVPERYSIAFFCKADRDESVGPFDEFLVGRERRFEDITAIQYQETRNRATYDKVAVATT</sequence>
<dbReference type="InterPro" id="IPR005123">
    <property type="entry name" value="Oxoglu/Fe-dep_dioxygenase_dom"/>
</dbReference>
<evidence type="ECO:0000256" key="3">
    <source>
        <dbReference type="SAM" id="MobiDB-lite"/>
    </source>
</evidence>
<protein>
    <recommendedName>
        <fullName evidence="4">Fe2OG dioxygenase domain-containing protein</fullName>
    </recommendedName>
</protein>
<gene>
    <name evidence="5" type="ORF">HYFRA_00013955</name>
</gene>
<dbReference type="PANTHER" id="PTHR47990">
    <property type="entry name" value="2-OXOGLUTARATE (2OG) AND FE(II)-DEPENDENT OXYGENASE SUPERFAMILY PROTEIN-RELATED"/>
    <property type="match status" value="1"/>
</dbReference>
<evidence type="ECO:0000256" key="1">
    <source>
        <dbReference type="ARBA" id="ARBA00008056"/>
    </source>
</evidence>
<dbReference type="InterPro" id="IPR027443">
    <property type="entry name" value="IPNS-like_sf"/>
</dbReference>
<evidence type="ECO:0000313" key="6">
    <source>
        <dbReference type="Proteomes" id="UP000696280"/>
    </source>
</evidence>
<evidence type="ECO:0000259" key="4">
    <source>
        <dbReference type="PROSITE" id="PS51471"/>
    </source>
</evidence>
<dbReference type="AlphaFoldDB" id="A0A9N9Q191"/>
<keyword evidence="2" id="KW-0560">Oxidoreductase</keyword>
<keyword evidence="2" id="KW-0479">Metal-binding</keyword>
<dbReference type="EMBL" id="CAJVRL010000112">
    <property type="protein sequence ID" value="CAG8961537.1"/>
    <property type="molecule type" value="Genomic_DNA"/>
</dbReference>
<organism evidence="5 6">
    <name type="scientific">Hymenoscyphus fraxineus</name>
    <dbReference type="NCBI Taxonomy" id="746836"/>
    <lineage>
        <taxon>Eukaryota</taxon>
        <taxon>Fungi</taxon>
        <taxon>Dikarya</taxon>
        <taxon>Ascomycota</taxon>
        <taxon>Pezizomycotina</taxon>
        <taxon>Leotiomycetes</taxon>
        <taxon>Helotiales</taxon>
        <taxon>Helotiaceae</taxon>
        <taxon>Hymenoscyphus</taxon>
    </lineage>
</organism>
<dbReference type="SUPFAM" id="SSF51197">
    <property type="entry name" value="Clavaminate synthase-like"/>
    <property type="match status" value="1"/>
</dbReference>
<dbReference type="GO" id="GO:0016491">
    <property type="term" value="F:oxidoreductase activity"/>
    <property type="evidence" value="ECO:0007669"/>
    <property type="project" value="UniProtKB-KW"/>
</dbReference>
<name>A0A9N9Q191_9HELO</name>
<proteinExistence type="inferred from homology"/>
<dbReference type="InterPro" id="IPR044861">
    <property type="entry name" value="IPNS-like_FE2OG_OXY"/>
</dbReference>
<accession>A0A9N9Q191</accession>
<comment type="similarity">
    <text evidence="1 2">Belongs to the iron/ascorbate-dependent oxidoreductase family.</text>
</comment>
<evidence type="ECO:0000256" key="2">
    <source>
        <dbReference type="RuleBase" id="RU003682"/>
    </source>
</evidence>
<keyword evidence="6" id="KW-1185">Reference proteome</keyword>
<evidence type="ECO:0000313" key="5">
    <source>
        <dbReference type="EMBL" id="CAG8961537.1"/>
    </source>
</evidence>
<dbReference type="OrthoDB" id="288590at2759"/>
<comment type="caution">
    <text evidence="5">The sequence shown here is derived from an EMBL/GenBank/DDBJ whole genome shotgun (WGS) entry which is preliminary data.</text>
</comment>
<reference evidence="5" key="1">
    <citation type="submission" date="2021-07" db="EMBL/GenBank/DDBJ databases">
        <authorList>
            <person name="Durling M."/>
        </authorList>
    </citation>
    <scope>NUCLEOTIDE SEQUENCE</scope>
</reference>
<keyword evidence="2" id="KW-0408">Iron</keyword>
<feature type="compositionally biased region" description="Basic and acidic residues" evidence="3">
    <location>
        <begin position="108"/>
        <end position="118"/>
    </location>
</feature>
<dbReference type="Pfam" id="PF03171">
    <property type="entry name" value="2OG-FeII_Oxy"/>
    <property type="match status" value="1"/>
</dbReference>
<dbReference type="Gene3D" id="2.60.120.330">
    <property type="entry name" value="B-lactam Antibiotic, Isopenicillin N Synthase, Chain"/>
    <property type="match status" value="1"/>
</dbReference>
<dbReference type="GO" id="GO:0046872">
    <property type="term" value="F:metal ion binding"/>
    <property type="evidence" value="ECO:0007669"/>
    <property type="project" value="UniProtKB-KW"/>
</dbReference>
<dbReference type="Proteomes" id="UP000696280">
    <property type="component" value="Unassembled WGS sequence"/>
</dbReference>
<dbReference type="GO" id="GO:0044283">
    <property type="term" value="P:small molecule biosynthetic process"/>
    <property type="evidence" value="ECO:0007669"/>
    <property type="project" value="UniProtKB-ARBA"/>
</dbReference>
<dbReference type="Pfam" id="PF14226">
    <property type="entry name" value="DIOX_N"/>
    <property type="match status" value="1"/>
</dbReference>
<feature type="region of interest" description="Disordered" evidence="3">
    <location>
        <begin position="99"/>
        <end position="121"/>
    </location>
</feature>
<dbReference type="InterPro" id="IPR026992">
    <property type="entry name" value="DIOX_N"/>
</dbReference>
<feature type="domain" description="Fe2OG dioxygenase" evidence="4">
    <location>
        <begin position="177"/>
        <end position="293"/>
    </location>
</feature>
<dbReference type="PROSITE" id="PS51471">
    <property type="entry name" value="FE2OG_OXY"/>
    <property type="match status" value="1"/>
</dbReference>
<dbReference type="InterPro" id="IPR050231">
    <property type="entry name" value="Iron_ascorbate_oxido_reductase"/>
</dbReference>